<evidence type="ECO:0000313" key="2">
    <source>
        <dbReference type="EMBL" id="AXQ78919.1"/>
    </source>
</evidence>
<dbReference type="Proteomes" id="UP000262901">
    <property type="component" value="Unassembled WGS sequence"/>
</dbReference>
<protein>
    <submittedName>
        <fullName evidence="4">MarR family transcriptional regulator</fullName>
    </submittedName>
</protein>
<dbReference type="GO" id="GO:0006950">
    <property type="term" value="P:response to stress"/>
    <property type="evidence" value="ECO:0007669"/>
    <property type="project" value="TreeGrafter"/>
</dbReference>
<dbReference type="KEGG" id="schj:DDV21_007395"/>
<dbReference type="SUPFAM" id="SSF46785">
    <property type="entry name" value="Winged helix' DNA-binding domain"/>
    <property type="match status" value="1"/>
</dbReference>
<dbReference type="GO" id="GO:0003700">
    <property type="term" value="F:DNA-binding transcription factor activity"/>
    <property type="evidence" value="ECO:0007669"/>
    <property type="project" value="InterPro"/>
</dbReference>
<dbReference type="Pfam" id="PF01047">
    <property type="entry name" value="MarR"/>
    <property type="match status" value="1"/>
</dbReference>
<reference evidence="4 6" key="2">
    <citation type="submission" date="2018-08" db="EMBL/GenBank/DDBJ databases">
        <title>Draft genome of Streptococcus sp. nov. Z1.</title>
        <authorList>
            <person name="Tian Z."/>
        </authorList>
    </citation>
    <scope>NUCLEOTIDE SEQUENCE [LARGE SCALE GENOMIC DNA]</scope>
    <source>
        <strain evidence="4">Z1</strain>
        <strain evidence="6">Z1(2018)</strain>
    </source>
</reference>
<dbReference type="PROSITE" id="PS50995">
    <property type="entry name" value="HTH_MARR_2"/>
    <property type="match status" value="1"/>
</dbReference>
<sequence length="140" mass="16220">MPSIAKQFAELYDKALIRFQNSSLRSTDFPDLSANEEHYIDLLYDLGKTTLTAFSRKAKISKPAATRIIHSFLDKGYLSKTPSQTDKRVSYLELNAELQEHCRKNLELADTIFLDMLSVLDEKERKQLAYLINKVNKEFR</sequence>
<name>A0A372KK30_9STRE</name>
<evidence type="ECO:0000313" key="7">
    <source>
        <dbReference type="Proteomes" id="UP000264056"/>
    </source>
</evidence>
<proteinExistence type="predicted"/>
<accession>A0A346ND24</accession>
<evidence type="ECO:0000313" key="4">
    <source>
        <dbReference type="EMBL" id="RFU52639.1"/>
    </source>
</evidence>
<keyword evidence="7" id="KW-1185">Reference proteome</keyword>
<dbReference type="InterPro" id="IPR036388">
    <property type="entry name" value="WH-like_DNA-bd_sf"/>
</dbReference>
<accession>A0A372KK30</accession>
<dbReference type="EMBL" id="QVQY01000028">
    <property type="protein sequence ID" value="RFU50411.1"/>
    <property type="molecule type" value="Genomic_DNA"/>
</dbReference>
<dbReference type="OrthoDB" id="6462103at2"/>
<evidence type="ECO:0000259" key="1">
    <source>
        <dbReference type="PROSITE" id="PS50995"/>
    </source>
</evidence>
<dbReference type="Gene3D" id="1.10.10.10">
    <property type="entry name" value="Winged helix-like DNA-binding domain superfamily/Winged helix DNA-binding domain"/>
    <property type="match status" value="1"/>
</dbReference>
<dbReference type="Proteomes" id="UP000246115">
    <property type="component" value="Chromosome"/>
</dbReference>
<dbReference type="AlphaFoldDB" id="A0A372KK30"/>
<organism evidence="4 6">
    <name type="scientific">Streptococcus chenjunshii</name>
    <dbReference type="NCBI Taxonomy" id="2173853"/>
    <lineage>
        <taxon>Bacteria</taxon>
        <taxon>Bacillati</taxon>
        <taxon>Bacillota</taxon>
        <taxon>Bacilli</taxon>
        <taxon>Lactobacillales</taxon>
        <taxon>Streptococcaceae</taxon>
        <taxon>Streptococcus</taxon>
    </lineage>
</organism>
<dbReference type="PANTHER" id="PTHR33164:SF101">
    <property type="entry name" value="TRANSCRIPTIONAL REPRESSOR MPRA"/>
    <property type="match status" value="1"/>
</dbReference>
<dbReference type="EMBL" id="CP031733">
    <property type="protein sequence ID" value="AXQ78919.1"/>
    <property type="molecule type" value="Genomic_DNA"/>
</dbReference>
<reference evidence="3 7" key="1">
    <citation type="submission" date="2018-08" db="EMBL/GenBank/DDBJ databases">
        <title>Draft genome of Streptococcus sp .nov. Z2.</title>
        <authorList>
            <person name="Tian Z."/>
        </authorList>
    </citation>
    <scope>NUCLEOTIDE SEQUENCE [LARGE SCALE GENOMIC DNA]</scope>
    <source>
        <strain evidence="3 7">Z2</strain>
    </source>
</reference>
<dbReference type="RefSeq" id="WP_116878724.1">
    <property type="nucleotide sequence ID" value="NZ_CP031733.1"/>
</dbReference>
<dbReference type="EMBL" id="QVQZ01000024">
    <property type="protein sequence ID" value="RFU52639.1"/>
    <property type="molecule type" value="Genomic_DNA"/>
</dbReference>
<dbReference type="InterPro" id="IPR039422">
    <property type="entry name" value="MarR/SlyA-like"/>
</dbReference>
<dbReference type="PANTHER" id="PTHR33164">
    <property type="entry name" value="TRANSCRIPTIONAL REGULATOR, MARR FAMILY"/>
    <property type="match status" value="1"/>
</dbReference>
<feature type="domain" description="HTH marR-type" evidence="1">
    <location>
        <begin position="1"/>
        <end position="137"/>
    </location>
</feature>
<reference evidence="2" key="4">
    <citation type="journal article" date="2019" name="Int. J. Syst. Evol. Microbiol.">
        <title>Streptococcus chenjunshii sp. nov. isolated from feces of Tibetan antelopes.</title>
        <authorList>
            <person name="Tian Z."/>
            <person name="Lu S."/>
            <person name="Jin D."/>
            <person name="Yang J."/>
            <person name="Pu J."/>
            <person name="Lai X.H."/>
            <person name="Bai X.N."/>
            <person name="Wu X.M."/>
            <person name="Li J."/>
            <person name="Wang S."/>
            <person name="Xu J."/>
        </authorList>
    </citation>
    <scope>NUCLEOTIDE SEQUENCE</scope>
    <source>
        <strain evidence="2">Z15</strain>
    </source>
</reference>
<gene>
    <name evidence="2" type="ORF">DDV21_007395</name>
    <name evidence="3" type="ORF">DDV22_08940</name>
    <name evidence="4" type="ORF">DDV23_08775</name>
</gene>
<dbReference type="InterPro" id="IPR036390">
    <property type="entry name" value="WH_DNA-bd_sf"/>
</dbReference>
<evidence type="ECO:0000313" key="3">
    <source>
        <dbReference type="EMBL" id="RFU50411.1"/>
    </source>
</evidence>
<evidence type="ECO:0000313" key="5">
    <source>
        <dbReference type="Proteomes" id="UP000246115"/>
    </source>
</evidence>
<dbReference type="SMART" id="SM00347">
    <property type="entry name" value="HTH_MARR"/>
    <property type="match status" value="1"/>
</dbReference>
<reference evidence="5" key="3">
    <citation type="submission" date="2018-08" db="EMBL/GenBank/DDBJ databases">
        <title>Streptococcus chenjunshii sp. nov., isolated from stools sample of the Tibetan antelope in the Qinghai-Tibet plateau, China.</title>
        <authorList>
            <person name="Tian Z."/>
        </authorList>
    </citation>
    <scope>NUCLEOTIDE SEQUENCE [LARGE SCALE GENOMIC DNA]</scope>
    <source>
        <strain evidence="5">Z15</strain>
    </source>
</reference>
<evidence type="ECO:0000313" key="6">
    <source>
        <dbReference type="Proteomes" id="UP000262901"/>
    </source>
</evidence>
<dbReference type="InterPro" id="IPR000835">
    <property type="entry name" value="HTH_MarR-typ"/>
</dbReference>
<dbReference type="Proteomes" id="UP000264056">
    <property type="component" value="Unassembled WGS sequence"/>
</dbReference>